<accession>E8PSN3</accession>
<evidence type="ECO:0000313" key="1">
    <source>
        <dbReference type="EMBL" id="ADW67033.1"/>
    </source>
</evidence>
<dbReference type="AlphaFoldDB" id="E8PSN3"/>
<reference evidence="1" key="1">
    <citation type="journal article" date="2012" name="PLoS ONE">
        <title>Novel Plasmids and Resistance Phenotypes in Yersinia pestis: Unique Plasmid Inventory of Strain Java 9 Mediates High Levels of Arsenic Resistance.</title>
        <authorList>
            <person name="Eppinger M."/>
            <person name="Radnedge L."/>
            <person name="Andersen G."/>
            <person name="Vietri N."/>
            <person name="Severson G."/>
            <person name="Mou S."/>
            <person name="Ravel J."/>
            <person name="Worsham P.L."/>
        </authorList>
    </citation>
    <scope>NUCLEOTIDE SEQUENCE [LARGE SCALE GENOMIC DNA]</scope>
    <source>
        <strain evidence="1">Java 9</strain>
        <plasmid evidence="1">pCD</plasmid>
    </source>
</reference>
<keyword evidence="1" id="KW-0614">Plasmid</keyword>
<proteinExistence type="predicted"/>
<sequence>MSKITDSHYWDMCHSFLIAYYWNDTAFLTLSLYTSKMPITAADVLNDRVLPFNNR</sequence>
<geneLocation type="plasmid" evidence="1">
    <name>pCD</name>
</geneLocation>
<dbReference type="EMBL" id="CP002182">
    <property type="protein sequence ID" value="ADW67033.1"/>
    <property type="molecule type" value="Genomic_DNA"/>
</dbReference>
<protein>
    <submittedName>
        <fullName evidence="1">Uncharacterized protein</fullName>
    </submittedName>
</protein>
<name>E8PSN3_YERPE</name>
<gene>
    <name evidence="1" type="ORF">YPJ_pCD62</name>
</gene>
<organism evidence="1">
    <name type="scientific">Yersinia pestis Java 9</name>
    <dbReference type="NCBI Taxonomy" id="880632"/>
    <lineage>
        <taxon>Bacteria</taxon>
        <taxon>Pseudomonadati</taxon>
        <taxon>Pseudomonadota</taxon>
        <taxon>Gammaproteobacteria</taxon>
        <taxon>Enterobacterales</taxon>
        <taxon>Yersiniaceae</taxon>
        <taxon>Yersinia</taxon>
    </lineage>
</organism>